<dbReference type="KEGG" id="vg:77931423"/>
<keyword evidence="2" id="KW-1185">Reference proteome</keyword>
<dbReference type="RefSeq" id="YP_010655560.1">
    <property type="nucleotide sequence ID" value="NC_070829.1"/>
</dbReference>
<dbReference type="EMBL" id="MN204493">
    <property type="protein sequence ID" value="QEQ93647.1"/>
    <property type="molecule type" value="Genomic_DNA"/>
</dbReference>
<dbReference type="GeneID" id="77931423"/>
<accession>A0A5J6D758</accession>
<organism evidence="1 2">
    <name type="scientific">Streptomyces phage Zuko</name>
    <dbReference type="NCBI Taxonomy" id="2601695"/>
    <lineage>
        <taxon>Viruses</taxon>
        <taxon>Duplodnaviria</taxon>
        <taxon>Heunggongvirae</taxon>
        <taxon>Uroviricota</taxon>
        <taxon>Caudoviricetes</taxon>
        <taxon>Zukovirus</taxon>
        <taxon>Zukovirus zuko</taxon>
    </lineage>
</organism>
<sequence length="158" mass="18141">MTTTAHTASPTLATLLKDPKYKAYFLRPALLPKKVYHPAPFRVWALTPQGKWAGTTAVDYAEAFGKTKRLLQSPKFVDVSISSRVIGFRAPEDLVQKYKADGYDWCIMCRRPVHFMPKRRHHALRDDLHRFFAEFPVCPYCGIREETMLHSGVTMGRN</sequence>
<proteinExistence type="predicted"/>
<protein>
    <submittedName>
        <fullName evidence="1">Uncharacterized protein</fullName>
    </submittedName>
</protein>
<evidence type="ECO:0000313" key="1">
    <source>
        <dbReference type="EMBL" id="QEQ93647.1"/>
    </source>
</evidence>
<reference evidence="1 2" key="1">
    <citation type="submission" date="2019-07" db="EMBL/GenBank/DDBJ databases">
        <authorList>
            <person name="Mandava P."/>
            <person name="Ferry J.C."/>
            <person name="Fallon S.M."/>
            <person name="Hajdenberg M."/>
            <person name="Sharma E."/>
            <person name="Shaffer C.D."/>
            <person name="Weston-Hafer K.A."/>
            <person name="Garlena R.A."/>
            <person name="Russell D.A."/>
            <person name="Pope W.H."/>
            <person name="Jacobs-Sera D."/>
            <person name="Hatfull G.F."/>
        </authorList>
    </citation>
    <scope>NUCLEOTIDE SEQUENCE [LARGE SCALE GENOMIC DNA]</scope>
</reference>
<evidence type="ECO:0000313" key="2">
    <source>
        <dbReference type="Proteomes" id="UP000327392"/>
    </source>
</evidence>
<gene>
    <name evidence="1" type="primary">69</name>
    <name evidence="1" type="ORF">SEA_ZUKO_69</name>
</gene>
<dbReference type="Proteomes" id="UP000327392">
    <property type="component" value="Segment"/>
</dbReference>
<name>A0A5J6D758_9CAUD</name>